<name>A0A429GLX2_9CREN</name>
<evidence type="ECO:0000313" key="9">
    <source>
        <dbReference type="Proteomes" id="UP000277582"/>
    </source>
</evidence>
<keyword evidence="5 7" id="KW-1133">Transmembrane helix</keyword>
<proteinExistence type="predicted"/>
<dbReference type="EMBL" id="RCOS01000084">
    <property type="protein sequence ID" value="RSN74838.1"/>
    <property type="molecule type" value="Genomic_DNA"/>
</dbReference>
<feature type="transmembrane region" description="Helical" evidence="7">
    <location>
        <begin position="70"/>
        <end position="87"/>
    </location>
</feature>
<accession>A0A429GLX2</accession>
<reference evidence="8 9" key="1">
    <citation type="submission" date="2018-10" db="EMBL/GenBank/DDBJ databases">
        <title>Co-occurring genomic capacity for anaerobic methane metabolism and dissimilatory sulfite reduction discovered in the Korarchaeota.</title>
        <authorList>
            <person name="Mckay L.J."/>
            <person name="Dlakic M."/>
            <person name="Fields M.W."/>
            <person name="Delmont T.O."/>
            <person name="Eren A.M."/>
            <person name="Jay Z.J."/>
            <person name="Klingelsmith K.B."/>
            <person name="Rusch D.B."/>
            <person name="Inskeep W.P."/>
        </authorList>
    </citation>
    <scope>NUCLEOTIDE SEQUENCE [LARGE SCALE GENOMIC DNA]</scope>
    <source>
        <strain evidence="8 9">MDKW</strain>
    </source>
</reference>
<dbReference type="InterPro" id="IPR000715">
    <property type="entry name" value="Glycosyl_transferase_4"/>
</dbReference>
<evidence type="ECO:0000256" key="4">
    <source>
        <dbReference type="ARBA" id="ARBA00022692"/>
    </source>
</evidence>
<evidence type="ECO:0000256" key="6">
    <source>
        <dbReference type="ARBA" id="ARBA00023136"/>
    </source>
</evidence>
<keyword evidence="3" id="KW-0808">Transferase</keyword>
<feature type="transmembrane region" description="Helical" evidence="7">
    <location>
        <begin position="197"/>
        <end position="218"/>
    </location>
</feature>
<evidence type="ECO:0000256" key="3">
    <source>
        <dbReference type="ARBA" id="ARBA00022679"/>
    </source>
</evidence>
<dbReference type="GO" id="GO:0016780">
    <property type="term" value="F:phosphotransferase activity, for other substituted phosphate groups"/>
    <property type="evidence" value="ECO:0007669"/>
    <property type="project" value="InterPro"/>
</dbReference>
<keyword evidence="4 7" id="KW-0812">Transmembrane</keyword>
<dbReference type="PANTHER" id="PTHR22926">
    <property type="entry name" value="PHOSPHO-N-ACETYLMURAMOYL-PENTAPEPTIDE-TRANSFERASE"/>
    <property type="match status" value="1"/>
</dbReference>
<dbReference type="PANTHER" id="PTHR22926:SF3">
    <property type="entry name" value="UNDECAPRENYL-PHOSPHATE ALPHA-N-ACETYLGLUCOSAMINYL 1-PHOSPHATE TRANSFERASE"/>
    <property type="match status" value="1"/>
</dbReference>
<gene>
    <name evidence="8" type="ORF">D6D85_07320</name>
</gene>
<feature type="transmembrane region" description="Helical" evidence="7">
    <location>
        <begin position="42"/>
        <end position="63"/>
    </location>
</feature>
<keyword evidence="2" id="KW-1003">Cell membrane</keyword>
<sequence length="221" mass="24266">DDLFRLNKRSLVLLSAMAGLPIVSFRVGSTVIYALGELDLGVLFWVLVPIGFSYLMNAVNIYAGFNGIEAGCGLVTSFFLMICSILYKSWDSAMELAALSGALAAFLLWNRYPSRIFPGNSGTYLMGAVLASSIVIGTIKTAGIIATAPYLINFFIRLRNRFTWTVGYVDDSGIIRTRGLEALWSLWIGKGSSEVRIFWKAILFHSLFGIGAVLFSYLTAR</sequence>
<dbReference type="GO" id="GO:0044038">
    <property type="term" value="P:cell wall macromolecule biosynthetic process"/>
    <property type="evidence" value="ECO:0007669"/>
    <property type="project" value="TreeGrafter"/>
</dbReference>
<dbReference type="Pfam" id="PF00953">
    <property type="entry name" value="Glycos_transf_4"/>
    <property type="match status" value="1"/>
</dbReference>
<evidence type="ECO:0008006" key="10">
    <source>
        <dbReference type="Google" id="ProtNLM"/>
    </source>
</evidence>
<evidence type="ECO:0000256" key="7">
    <source>
        <dbReference type="SAM" id="Phobius"/>
    </source>
</evidence>
<feature type="transmembrane region" description="Helical" evidence="7">
    <location>
        <begin position="124"/>
        <end position="152"/>
    </location>
</feature>
<keyword evidence="6 7" id="KW-0472">Membrane</keyword>
<dbReference type="AlphaFoldDB" id="A0A429GLX2"/>
<keyword evidence="9" id="KW-1185">Reference proteome</keyword>
<evidence type="ECO:0000256" key="5">
    <source>
        <dbReference type="ARBA" id="ARBA00022989"/>
    </source>
</evidence>
<comment type="subcellular location">
    <subcellularLocation>
        <location evidence="1">Cell membrane</location>
        <topology evidence="1">Multi-pass membrane protein</topology>
    </subcellularLocation>
</comment>
<dbReference type="Proteomes" id="UP000277582">
    <property type="component" value="Unassembled WGS sequence"/>
</dbReference>
<feature type="non-terminal residue" evidence="8">
    <location>
        <position position="1"/>
    </location>
</feature>
<evidence type="ECO:0000256" key="1">
    <source>
        <dbReference type="ARBA" id="ARBA00004651"/>
    </source>
</evidence>
<evidence type="ECO:0000313" key="8">
    <source>
        <dbReference type="EMBL" id="RSN74838.1"/>
    </source>
</evidence>
<dbReference type="GO" id="GO:0005886">
    <property type="term" value="C:plasma membrane"/>
    <property type="evidence" value="ECO:0007669"/>
    <property type="project" value="UniProtKB-SubCell"/>
</dbReference>
<evidence type="ECO:0000256" key="2">
    <source>
        <dbReference type="ARBA" id="ARBA00022475"/>
    </source>
</evidence>
<comment type="caution">
    <text evidence="8">The sequence shown here is derived from an EMBL/GenBank/DDBJ whole genome shotgun (WGS) entry which is preliminary data.</text>
</comment>
<organism evidence="8 9">
    <name type="scientific">Candidatus Methanodesulfokora washburnensis</name>
    <dbReference type="NCBI Taxonomy" id="2478471"/>
    <lineage>
        <taxon>Archaea</taxon>
        <taxon>Thermoproteota</taxon>
        <taxon>Candidatus Korarchaeia</taxon>
        <taxon>Candidatus Korarchaeia incertae sedis</taxon>
        <taxon>Candidatus Methanodesulfokora</taxon>
    </lineage>
</organism>
<feature type="transmembrane region" description="Helical" evidence="7">
    <location>
        <begin position="12"/>
        <end position="36"/>
    </location>
</feature>
<protein>
    <recommendedName>
        <fullName evidence="10">Glycosyl transferase family 4</fullName>
    </recommendedName>
</protein>
<dbReference type="GO" id="GO:0071555">
    <property type="term" value="P:cell wall organization"/>
    <property type="evidence" value="ECO:0007669"/>
    <property type="project" value="TreeGrafter"/>
</dbReference>